<accession>A0AAD4VFX5</accession>
<gene>
    <name evidence="1" type="ORF">L3X38_033433</name>
</gene>
<protein>
    <submittedName>
        <fullName evidence="1">Uncharacterized protein</fullName>
    </submittedName>
</protein>
<dbReference type="AlphaFoldDB" id="A0AAD4VFX5"/>
<dbReference type="PANTHER" id="PTHR47599:SF4">
    <property type="entry name" value="POLYPROTEIN"/>
    <property type="match status" value="1"/>
</dbReference>
<organism evidence="1 2">
    <name type="scientific">Prunus dulcis</name>
    <name type="common">Almond</name>
    <name type="synonym">Amygdalus dulcis</name>
    <dbReference type="NCBI Taxonomy" id="3755"/>
    <lineage>
        <taxon>Eukaryota</taxon>
        <taxon>Viridiplantae</taxon>
        <taxon>Streptophyta</taxon>
        <taxon>Embryophyta</taxon>
        <taxon>Tracheophyta</taxon>
        <taxon>Spermatophyta</taxon>
        <taxon>Magnoliopsida</taxon>
        <taxon>eudicotyledons</taxon>
        <taxon>Gunneridae</taxon>
        <taxon>Pentapetalae</taxon>
        <taxon>rosids</taxon>
        <taxon>fabids</taxon>
        <taxon>Rosales</taxon>
        <taxon>Rosaceae</taxon>
        <taxon>Amygdaloideae</taxon>
        <taxon>Amygdaleae</taxon>
        <taxon>Prunus</taxon>
    </lineage>
</organism>
<sequence length="109" mass="12419">MLLVSELTDSDSDSEINFENWASLEFLELDYRLFYFRFGSGVYNGWTQQIDPFTEFSDSTLGIIESSLCNGPVHFDCYPDFTVSLSDPHILRTLTLNIKTEGYNVLPGT</sequence>
<dbReference type="PANTHER" id="PTHR47599">
    <property type="entry name" value="CELL-TO-CELL MOVEMENT PROTEIN"/>
    <property type="match status" value="1"/>
</dbReference>
<comment type="caution">
    <text evidence="1">The sequence shown here is derived from an EMBL/GenBank/DDBJ whole genome shotgun (WGS) entry which is preliminary data.</text>
</comment>
<reference evidence="1 2" key="1">
    <citation type="journal article" date="2022" name="G3 (Bethesda)">
        <title>Whole-genome sequence and methylome profiling of the almond [Prunus dulcis (Mill.) D.A. Webb] cultivar 'Nonpareil'.</title>
        <authorList>
            <person name="D'Amico-Willman K.M."/>
            <person name="Ouma W.Z."/>
            <person name="Meulia T."/>
            <person name="Sideli G.M."/>
            <person name="Gradziel T.M."/>
            <person name="Fresnedo-Ramirez J."/>
        </authorList>
    </citation>
    <scope>NUCLEOTIDE SEQUENCE [LARGE SCALE GENOMIC DNA]</scope>
    <source>
        <strain evidence="1">Clone GOH B32 T37-40</strain>
    </source>
</reference>
<dbReference type="EMBL" id="JAJFAZ020000006">
    <property type="protein sequence ID" value="KAI5324360.1"/>
    <property type="molecule type" value="Genomic_DNA"/>
</dbReference>
<keyword evidence="2" id="KW-1185">Reference proteome</keyword>
<name>A0AAD4VFX5_PRUDU</name>
<dbReference type="Proteomes" id="UP001054821">
    <property type="component" value="Chromosome 6"/>
</dbReference>
<evidence type="ECO:0000313" key="1">
    <source>
        <dbReference type="EMBL" id="KAI5324360.1"/>
    </source>
</evidence>
<proteinExistence type="predicted"/>
<dbReference type="InterPro" id="IPR051596">
    <property type="entry name" value="Caulimoviridae_Movement"/>
</dbReference>
<evidence type="ECO:0000313" key="2">
    <source>
        <dbReference type="Proteomes" id="UP001054821"/>
    </source>
</evidence>